<organism evidence="1 2">
    <name type="scientific">Vibrio splendidus</name>
    <dbReference type="NCBI Taxonomy" id="29497"/>
    <lineage>
        <taxon>Bacteria</taxon>
        <taxon>Pseudomonadati</taxon>
        <taxon>Pseudomonadota</taxon>
        <taxon>Gammaproteobacteria</taxon>
        <taxon>Vibrionales</taxon>
        <taxon>Vibrionaceae</taxon>
        <taxon>Vibrio</taxon>
    </lineage>
</organism>
<comment type="caution">
    <text evidence="1">The sequence shown here is derived from an EMBL/GenBank/DDBJ whole genome shotgun (WGS) entry which is preliminary data.</text>
</comment>
<evidence type="ECO:0000313" key="1">
    <source>
        <dbReference type="EMBL" id="MDH5921078.1"/>
    </source>
</evidence>
<dbReference type="RefSeq" id="WP_280533838.1">
    <property type="nucleotide sequence ID" value="NZ_JAKMYX010000023.1"/>
</dbReference>
<name>A0AA43JXZ4_VIBSP</name>
<protein>
    <submittedName>
        <fullName evidence="1">Uncharacterized protein</fullName>
    </submittedName>
</protein>
<dbReference type="AlphaFoldDB" id="A0AA43JXZ4"/>
<accession>A0AA43JXZ4</accession>
<dbReference type="EMBL" id="JAKMYX010000023">
    <property type="protein sequence ID" value="MDH5921078.1"/>
    <property type="molecule type" value="Genomic_DNA"/>
</dbReference>
<reference evidence="1" key="1">
    <citation type="submission" date="2022-01" db="EMBL/GenBank/DDBJ databases">
        <title>Vibrio aestuarianus Clade A and Clade B isolates are associated with Pacific oyster (Crassostrea gigas) disease outbreaks across Ireland.</title>
        <authorList>
            <person name="Coyle N."/>
            <person name="O'Toole C."/>
            <person name="Thomas J.C.L."/>
            <person name="Ryder D."/>
            <person name="Cheslett D."/>
            <person name="Feist S."/>
            <person name="Bean T."/>
            <person name="Joseph A."/>
            <person name="Waina A."/>
            <person name="Feil E."/>
            <person name="Verner-Jeffreys D.W."/>
        </authorList>
    </citation>
    <scope>NUCLEOTIDE SEQUENCE</scope>
    <source>
        <strain evidence="1">S/17/14 A</strain>
    </source>
</reference>
<evidence type="ECO:0000313" key="2">
    <source>
        <dbReference type="Proteomes" id="UP001159663"/>
    </source>
</evidence>
<gene>
    <name evidence="1" type="ORF">L8R85_08580</name>
</gene>
<proteinExistence type="predicted"/>
<sequence length="150" mass="16383">MACTAASFFISAGLAPTQDIFDSTYTSFERSWILENSATKEVIISDSVAQKLPWLSEFYQNAKSANTASEVLPAISGIKQLFAEKHYDLVSDILLEMEINKLSHTAMVAMISAAYPARHKLDSWSLGVAKVKIALATDGLEPDQILKGLI</sequence>
<dbReference type="Proteomes" id="UP001159663">
    <property type="component" value="Unassembled WGS sequence"/>
</dbReference>